<reference evidence="2" key="2">
    <citation type="submission" date="2020-09" db="EMBL/GenBank/DDBJ databases">
        <authorList>
            <person name="Sun Q."/>
            <person name="Kim S."/>
        </authorList>
    </citation>
    <scope>NUCLEOTIDE SEQUENCE</scope>
    <source>
        <strain evidence="2">KCTC 42097</strain>
    </source>
</reference>
<dbReference type="Proteomes" id="UP000641137">
    <property type="component" value="Unassembled WGS sequence"/>
</dbReference>
<organism evidence="2 3">
    <name type="scientific">Limoniibacter endophyticus</name>
    <dbReference type="NCBI Taxonomy" id="1565040"/>
    <lineage>
        <taxon>Bacteria</taxon>
        <taxon>Pseudomonadati</taxon>
        <taxon>Pseudomonadota</taxon>
        <taxon>Alphaproteobacteria</taxon>
        <taxon>Hyphomicrobiales</taxon>
        <taxon>Bartonellaceae</taxon>
        <taxon>Limoniibacter</taxon>
    </lineage>
</organism>
<proteinExistence type="predicted"/>
<feature type="compositionally biased region" description="Basic and acidic residues" evidence="1">
    <location>
        <begin position="288"/>
        <end position="304"/>
    </location>
</feature>
<dbReference type="RefSeq" id="WP_189492573.1">
    <property type="nucleotide sequence ID" value="NZ_BMZO01000011.1"/>
</dbReference>
<dbReference type="EMBL" id="BMZO01000011">
    <property type="protein sequence ID" value="GHC79617.1"/>
    <property type="molecule type" value="Genomic_DNA"/>
</dbReference>
<evidence type="ECO:0000313" key="2">
    <source>
        <dbReference type="EMBL" id="GHC79617.1"/>
    </source>
</evidence>
<dbReference type="AlphaFoldDB" id="A0A8J3DJZ5"/>
<reference evidence="2" key="1">
    <citation type="journal article" date="2014" name="Int. J. Syst. Evol. Microbiol.">
        <title>Complete genome sequence of Corynebacterium casei LMG S-19264T (=DSM 44701T), isolated from a smear-ripened cheese.</title>
        <authorList>
            <consortium name="US DOE Joint Genome Institute (JGI-PGF)"/>
            <person name="Walter F."/>
            <person name="Albersmeier A."/>
            <person name="Kalinowski J."/>
            <person name="Ruckert C."/>
        </authorList>
    </citation>
    <scope>NUCLEOTIDE SEQUENCE</scope>
    <source>
        <strain evidence="2">KCTC 42097</strain>
    </source>
</reference>
<keyword evidence="3" id="KW-1185">Reference proteome</keyword>
<feature type="compositionally biased region" description="Low complexity" evidence="1">
    <location>
        <begin position="276"/>
        <end position="287"/>
    </location>
</feature>
<name>A0A8J3DJZ5_9HYPH</name>
<accession>A0A8J3DJZ5</accession>
<evidence type="ECO:0000256" key="1">
    <source>
        <dbReference type="SAM" id="MobiDB-lite"/>
    </source>
</evidence>
<feature type="compositionally biased region" description="Basic and acidic residues" evidence="1">
    <location>
        <begin position="255"/>
        <end position="275"/>
    </location>
</feature>
<evidence type="ECO:0000313" key="3">
    <source>
        <dbReference type="Proteomes" id="UP000641137"/>
    </source>
</evidence>
<gene>
    <name evidence="2" type="ORF">GCM10010136_32330</name>
</gene>
<sequence length="373" mass="41438">MSRQPAHAHDSTTDTFTQVGVYAVDVARKAGQSLSARKAQDNDPYTFWRNGLAIGQGRQLTRQEQQSLGLSMEPQLGFFRKRNKGGTDIPVAIWMSGGEMVALAGDRDVDAAEIWTWCCNWPISHGQYTAVTGGASWPDEPPVADAVIGHNISDDPFEALRIEFEGDRELAKAFLKEPVKTQEQADRAAVWSKKLAAIAKKATDLHKVEKQPSLDESRRVDDKWRDLKDEPKALSTALKRAMDVFLNEQARIEAERQKRAREEADRIRREAEEAARQANANDAAAQAEADRLKREADQAEKDTQTRNAQAGRTGAKVSLRTFVSAEITDYDALLVALKDRPEIREVVQSLANRAAKSGVNLPGMKIHEEKRAA</sequence>
<feature type="region of interest" description="Disordered" evidence="1">
    <location>
        <begin position="255"/>
        <end position="313"/>
    </location>
</feature>
<protein>
    <submittedName>
        <fullName evidence="2">Uncharacterized protein</fullName>
    </submittedName>
</protein>
<comment type="caution">
    <text evidence="2">The sequence shown here is derived from an EMBL/GenBank/DDBJ whole genome shotgun (WGS) entry which is preliminary data.</text>
</comment>